<comment type="caution">
    <text evidence="1">The sequence shown here is derived from an EMBL/GenBank/DDBJ whole genome shotgun (WGS) entry which is preliminary data.</text>
</comment>
<keyword evidence="2" id="KW-1185">Reference proteome</keyword>
<sequence length="179" mass="20558">MITDENFTELHLDQTVAQIDIYTDGAVRNYGKPNQTSGYGINIEGHSEISIIGDNMNITMMEMKAVKHSLRIVEFLYKDGYRGHVTIRTDSKFVMDAITKLSIKWQRRHWINHQGNKIIYKEIIMECFEILSRISQLTDLESIKWEHVKAHSGDVGNELADQLARLACDRSEVGCEIKS</sequence>
<dbReference type="EMBL" id="CALSDN010000004">
    <property type="protein sequence ID" value="CAH6720486.1"/>
    <property type="molecule type" value="Genomic_DNA"/>
</dbReference>
<proteinExistence type="predicted"/>
<evidence type="ECO:0000313" key="1">
    <source>
        <dbReference type="EMBL" id="CAH6720486.1"/>
    </source>
</evidence>
<organism evidence="1 2">
    <name type="scientific">[Candida] jaroonii</name>
    <dbReference type="NCBI Taxonomy" id="467808"/>
    <lineage>
        <taxon>Eukaryota</taxon>
        <taxon>Fungi</taxon>
        <taxon>Dikarya</taxon>
        <taxon>Ascomycota</taxon>
        <taxon>Saccharomycotina</taxon>
        <taxon>Pichiomycetes</taxon>
        <taxon>Debaryomycetaceae</taxon>
        <taxon>Yamadazyma</taxon>
    </lineage>
</organism>
<dbReference type="Proteomes" id="UP001152531">
    <property type="component" value="Unassembled WGS sequence"/>
</dbReference>
<accession>A0ACA9Y6F1</accession>
<name>A0ACA9Y6F1_9ASCO</name>
<evidence type="ECO:0000313" key="2">
    <source>
        <dbReference type="Proteomes" id="UP001152531"/>
    </source>
</evidence>
<protein>
    <submittedName>
        <fullName evidence="1">Uncharacterized protein</fullName>
    </submittedName>
</protein>
<gene>
    <name evidence="1" type="ORF">CLIB1444_04S01134</name>
</gene>
<reference evidence="1" key="1">
    <citation type="submission" date="2022-06" db="EMBL/GenBank/DDBJ databases">
        <authorList>
            <person name="Legras J.-L."/>
            <person name="Devillers H."/>
            <person name="Grondin C."/>
        </authorList>
    </citation>
    <scope>NUCLEOTIDE SEQUENCE</scope>
    <source>
        <strain evidence="1">CLIB 1444</strain>
    </source>
</reference>